<accession>A0ABV6ZZY5</accession>
<comment type="subcellular location">
    <subcellularLocation>
        <location evidence="1">Periplasm</location>
    </subcellularLocation>
</comment>
<evidence type="ECO:0000256" key="2">
    <source>
        <dbReference type="ARBA" id="ARBA00005695"/>
    </source>
</evidence>
<reference evidence="7" key="1">
    <citation type="journal article" date="2019" name="Int. J. Syst. Evol. Microbiol.">
        <title>The Global Catalogue of Microorganisms (GCM) 10K type strain sequencing project: providing services to taxonomists for standard genome sequencing and annotation.</title>
        <authorList>
            <consortium name="The Broad Institute Genomics Platform"/>
            <consortium name="The Broad Institute Genome Sequencing Center for Infectious Disease"/>
            <person name="Wu L."/>
            <person name="Ma J."/>
        </authorList>
    </citation>
    <scope>NUCLEOTIDE SEQUENCE [LARGE SCALE GENOMIC DNA]</scope>
    <source>
        <strain evidence="7">KCTC 52487</strain>
    </source>
</reference>
<dbReference type="PANTHER" id="PTHR30290:SF10">
    <property type="entry name" value="PERIPLASMIC OLIGOPEPTIDE-BINDING PROTEIN-RELATED"/>
    <property type="match status" value="1"/>
</dbReference>
<dbReference type="CDD" id="cd08504">
    <property type="entry name" value="PBP2_OppA"/>
    <property type="match status" value="1"/>
</dbReference>
<evidence type="ECO:0000256" key="3">
    <source>
        <dbReference type="ARBA" id="ARBA00022448"/>
    </source>
</evidence>
<keyword evidence="3" id="KW-0813">Transport</keyword>
<proteinExistence type="inferred from homology"/>
<evidence type="ECO:0000313" key="6">
    <source>
        <dbReference type="EMBL" id="MFC2926928.1"/>
    </source>
</evidence>
<comment type="caution">
    <text evidence="6">The sequence shown here is derived from an EMBL/GenBank/DDBJ whole genome shotgun (WGS) entry which is preliminary data.</text>
</comment>
<evidence type="ECO:0000313" key="7">
    <source>
        <dbReference type="Proteomes" id="UP001595379"/>
    </source>
</evidence>
<gene>
    <name evidence="6" type="ORF">ACFOOR_12490</name>
</gene>
<organism evidence="6 7">
    <name type="scientific">Hyphobacterium vulgare</name>
    <dbReference type="NCBI Taxonomy" id="1736751"/>
    <lineage>
        <taxon>Bacteria</taxon>
        <taxon>Pseudomonadati</taxon>
        <taxon>Pseudomonadota</taxon>
        <taxon>Alphaproteobacteria</taxon>
        <taxon>Maricaulales</taxon>
        <taxon>Maricaulaceae</taxon>
        <taxon>Hyphobacterium</taxon>
    </lineage>
</organism>
<evidence type="ECO:0000256" key="1">
    <source>
        <dbReference type="ARBA" id="ARBA00004418"/>
    </source>
</evidence>
<dbReference type="PIRSF" id="PIRSF002741">
    <property type="entry name" value="MppA"/>
    <property type="match status" value="1"/>
</dbReference>
<dbReference type="Pfam" id="PF00496">
    <property type="entry name" value="SBP_bac_5"/>
    <property type="match status" value="1"/>
</dbReference>
<keyword evidence="7" id="KW-1185">Reference proteome</keyword>
<dbReference type="SUPFAM" id="SSF53850">
    <property type="entry name" value="Periplasmic binding protein-like II"/>
    <property type="match status" value="1"/>
</dbReference>
<dbReference type="Gene3D" id="3.40.190.10">
    <property type="entry name" value="Periplasmic binding protein-like II"/>
    <property type="match status" value="1"/>
</dbReference>
<dbReference type="InterPro" id="IPR039424">
    <property type="entry name" value="SBP_5"/>
</dbReference>
<comment type="similarity">
    <text evidence="2">Belongs to the bacterial solute-binding protein 5 family.</text>
</comment>
<name>A0ABV6ZZY5_9PROT</name>
<evidence type="ECO:0000256" key="4">
    <source>
        <dbReference type="ARBA" id="ARBA00022729"/>
    </source>
</evidence>
<dbReference type="Proteomes" id="UP001595379">
    <property type="component" value="Unassembled WGS sequence"/>
</dbReference>
<feature type="domain" description="Solute-binding protein family 5" evidence="5">
    <location>
        <begin position="66"/>
        <end position="321"/>
    </location>
</feature>
<dbReference type="InterPro" id="IPR000914">
    <property type="entry name" value="SBP_5_dom"/>
</dbReference>
<evidence type="ECO:0000259" key="5">
    <source>
        <dbReference type="Pfam" id="PF00496"/>
    </source>
</evidence>
<dbReference type="Gene3D" id="3.90.76.10">
    <property type="entry name" value="Dipeptide-binding Protein, Domain 1"/>
    <property type="match status" value="1"/>
</dbReference>
<dbReference type="PANTHER" id="PTHR30290">
    <property type="entry name" value="PERIPLASMIC BINDING COMPONENT OF ABC TRANSPORTER"/>
    <property type="match status" value="1"/>
</dbReference>
<dbReference type="EMBL" id="JBHRSV010000028">
    <property type="protein sequence ID" value="MFC2926928.1"/>
    <property type="molecule type" value="Genomic_DNA"/>
</dbReference>
<sequence>MLGGLSLAGLSACGQRQAAAEGDLLRVAIGGMPDSLDPAIGQFATAALVYKQIHGPLTDYGHNGGVVPGLARDWSANDNATRWTFRLHDGLTWSDGTLLNAEDVVWSARRIVDPASTFAQIGDFYSVLNAPEVLRQEAPPEAMGVRALDPLTVEFEMSAPISFFPLLMREFYPFPRHAIEAHGSGWTRPENFVGCGPFVVSGAGALSLQLRRNPLARNPARIENVHIEAVEDAATRQRLFRAGDYDLADNPMANQIALLREQIGDRLHSYTAPKFTYLKCNVDRVDAATRQRCTEAIDRAFIADNLLPGVATPTETIIPGSEFVSEVLAMVAVQRERGPLLLRCLSGERERIAVVVADDLRRAGIEVDILATPATELYQAVDAGDYDLALAHFDRGLKSEPNFMLEPFAPGQFADNMSWYTIDNPASSEFTALIAQARAAVDDTERDALYRAAEAIILEHTVVIPLFHERAFWLISDRVEGLPETIQPMLWGGAELIDA</sequence>
<keyword evidence="4" id="KW-0732">Signal</keyword>
<dbReference type="InterPro" id="IPR030678">
    <property type="entry name" value="Peptide/Ni-bd"/>
</dbReference>
<protein>
    <submittedName>
        <fullName evidence="6">ABC transporter substrate-binding protein</fullName>
    </submittedName>
</protein>
<dbReference type="RefSeq" id="WP_343162915.1">
    <property type="nucleotide sequence ID" value="NZ_JBHRSV010000028.1"/>
</dbReference>
<dbReference type="Gene3D" id="3.10.105.10">
    <property type="entry name" value="Dipeptide-binding Protein, Domain 3"/>
    <property type="match status" value="1"/>
</dbReference>